<sequence>MESWKPCSCSNPLIPTPICYRPLEAGCLRLCIKAFELKSEVAMRPIITLFSGKREQWHKKQEHRSVEKANNNSTGSSF</sequence>
<keyword evidence="2" id="KW-1185">Reference proteome</keyword>
<evidence type="ECO:0000313" key="1">
    <source>
        <dbReference type="EMBL" id="GAA0162152.1"/>
    </source>
</evidence>
<evidence type="ECO:0000313" key="2">
    <source>
        <dbReference type="Proteomes" id="UP001454036"/>
    </source>
</evidence>
<dbReference type="Proteomes" id="UP001454036">
    <property type="component" value="Unassembled WGS sequence"/>
</dbReference>
<reference evidence="1 2" key="1">
    <citation type="submission" date="2024-01" db="EMBL/GenBank/DDBJ databases">
        <title>The complete chloroplast genome sequence of Lithospermum erythrorhizon: insights into the phylogenetic relationship among Boraginaceae species and the maternal lineages of purple gromwells.</title>
        <authorList>
            <person name="Okada T."/>
            <person name="Watanabe K."/>
        </authorList>
    </citation>
    <scope>NUCLEOTIDE SEQUENCE [LARGE SCALE GENOMIC DNA]</scope>
</reference>
<name>A0AAV3QGB1_LITER</name>
<dbReference type="AlphaFoldDB" id="A0AAV3QGB1"/>
<accession>A0AAV3QGB1</accession>
<protein>
    <submittedName>
        <fullName evidence="1">Uncharacterized protein</fullName>
    </submittedName>
</protein>
<gene>
    <name evidence="1" type="ORF">LIER_18309</name>
</gene>
<proteinExistence type="predicted"/>
<dbReference type="EMBL" id="BAABME010004378">
    <property type="protein sequence ID" value="GAA0162152.1"/>
    <property type="molecule type" value="Genomic_DNA"/>
</dbReference>
<organism evidence="1 2">
    <name type="scientific">Lithospermum erythrorhizon</name>
    <name type="common">Purple gromwell</name>
    <name type="synonym">Lithospermum officinale var. erythrorhizon</name>
    <dbReference type="NCBI Taxonomy" id="34254"/>
    <lineage>
        <taxon>Eukaryota</taxon>
        <taxon>Viridiplantae</taxon>
        <taxon>Streptophyta</taxon>
        <taxon>Embryophyta</taxon>
        <taxon>Tracheophyta</taxon>
        <taxon>Spermatophyta</taxon>
        <taxon>Magnoliopsida</taxon>
        <taxon>eudicotyledons</taxon>
        <taxon>Gunneridae</taxon>
        <taxon>Pentapetalae</taxon>
        <taxon>asterids</taxon>
        <taxon>lamiids</taxon>
        <taxon>Boraginales</taxon>
        <taxon>Boraginaceae</taxon>
        <taxon>Boraginoideae</taxon>
        <taxon>Lithospermeae</taxon>
        <taxon>Lithospermum</taxon>
    </lineage>
</organism>
<comment type="caution">
    <text evidence="1">The sequence shown here is derived from an EMBL/GenBank/DDBJ whole genome shotgun (WGS) entry which is preliminary data.</text>
</comment>